<evidence type="ECO:0008006" key="3">
    <source>
        <dbReference type="Google" id="ProtNLM"/>
    </source>
</evidence>
<dbReference type="AlphaFoldDB" id="X1EPU5"/>
<feature type="non-terminal residue" evidence="2">
    <location>
        <position position="94"/>
    </location>
</feature>
<gene>
    <name evidence="2" type="ORF">S03H2_24030</name>
</gene>
<dbReference type="PROSITE" id="PS51257">
    <property type="entry name" value="PROKAR_LIPOPROTEIN"/>
    <property type="match status" value="1"/>
</dbReference>
<evidence type="ECO:0000313" key="2">
    <source>
        <dbReference type="EMBL" id="GAH34582.1"/>
    </source>
</evidence>
<feature type="transmembrane region" description="Helical" evidence="1">
    <location>
        <begin position="69"/>
        <end position="91"/>
    </location>
</feature>
<keyword evidence="1" id="KW-0472">Membrane</keyword>
<dbReference type="EMBL" id="BARU01013246">
    <property type="protein sequence ID" value="GAH34582.1"/>
    <property type="molecule type" value="Genomic_DNA"/>
</dbReference>
<proteinExistence type="predicted"/>
<keyword evidence="1" id="KW-1133">Transmembrane helix</keyword>
<evidence type="ECO:0000256" key="1">
    <source>
        <dbReference type="SAM" id="Phobius"/>
    </source>
</evidence>
<reference evidence="2" key="1">
    <citation type="journal article" date="2014" name="Front. Microbiol.">
        <title>High frequency of phylogenetically diverse reductive dehalogenase-homologous genes in deep subseafloor sedimentary metagenomes.</title>
        <authorList>
            <person name="Kawai M."/>
            <person name="Futagami T."/>
            <person name="Toyoda A."/>
            <person name="Takaki Y."/>
            <person name="Nishi S."/>
            <person name="Hori S."/>
            <person name="Arai W."/>
            <person name="Tsubouchi T."/>
            <person name="Morono Y."/>
            <person name="Uchiyama I."/>
            <person name="Ito T."/>
            <person name="Fujiyama A."/>
            <person name="Inagaki F."/>
            <person name="Takami H."/>
        </authorList>
    </citation>
    <scope>NUCLEOTIDE SEQUENCE</scope>
    <source>
        <strain evidence="2">Expedition CK06-06</strain>
    </source>
</reference>
<organism evidence="2">
    <name type="scientific">marine sediment metagenome</name>
    <dbReference type="NCBI Taxonomy" id="412755"/>
    <lineage>
        <taxon>unclassified sequences</taxon>
        <taxon>metagenomes</taxon>
        <taxon>ecological metagenomes</taxon>
    </lineage>
</organism>
<name>X1EPU5_9ZZZZ</name>
<sequence>MRKRRFLKSRLWGALWGALLGVLLGTACSSAIEPIIKAPWLKGLLVNGIDVGVPRFTTSLGFFELTLGFSFRFTLLSGVFMLGVAALMLFLPFR</sequence>
<accession>X1EPU5</accession>
<keyword evidence="1" id="KW-0812">Transmembrane</keyword>
<protein>
    <recommendedName>
        <fullName evidence="3">DUF4321 domain-containing protein</fullName>
    </recommendedName>
</protein>
<comment type="caution">
    <text evidence="2">The sequence shown here is derived from an EMBL/GenBank/DDBJ whole genome shotgun (WGS) entry which is preliminary data.</text>
</comment>